<dbReference type="OrthoDB" id="8912275at2"/>
<gene>
    <name evidence="1" type="ORF">Tther_02423</name>
</gene>
<protein>
    <submittedName>
        <fullName evidence="1">Uncharacterized protein</fullName>
    </submittedName>
</protein>
<dbReference type="RefSeq" id="WP_143904257.1">
    <property type="nucleotide sequence ID" value="NZ_VJOL01000069.1"/>
</dbReference>
<dbReference type="AlphaFoldDB" id="A0A554WWU5"/>
<dbReference type="EMBL" id="VJOL01000069">
    <property type="protein sequence ID" value="TSE28027.1"/>
    <property type="molecule type" value="Genomic_DNA"/>
</dbReference>
<evidence type="ECO:0000313" key="1">
    <source>
        <dbReference type="EMBL" id="TSE28027.1"/>
    </source>
</evidence>
<comment type="caution">
    <text evidence="1">The sequence shown here is derived from an EMBL/GenBank/DDBJ whole genome shotgun (WGS) entry which is preliminary data.</text>
</comment>
<evidence type="ECO:0000313" key="2">
    <source>
        <dbReference type="Proteomes" id="UP000318542"/>
    </source>
</evidence>
<reference evidence="1 2" key="1">
    <citation type="submission" date="2019-07" db="EMBL/GenBank/DDBJ databases">
        <title>Tepidimonas thermarum AA-1 draft genome.</title>
        <authorList>
            <person name="Da Costa M.S."/>
            <person name="Froufe H.J.C."/>
            <person name="Egas C."/>
            <person name="Albuquerque L."/>
        </authorList>
    </citation>
    <scope>NUCLEOTIDE SEQUENCE [LARGE SCALE GENOMIC DNA]</scope>
    <source>
        <strain evidence="1 2">AA-1</strain>
    </source>
</reference>
<name>A0A554WWU5_9BURK</name>
<accession>A0A554WWU5</accession>
<dbReference type="Proteomes" id="UP000318542">
    <property type="component" value="Unassembled WGS sequence"/>
</dbReference>
<organism evidence="1 2">
    <name type="scientific">Tepidimonas thermarum</name>
    <dbReference type="NCBI Taxonomy" id="335431"/>
    <lineage>
        <taxon>Bacteria</taxon>
        <taxon>Pseudomonadati</taxon>
        <taxon>Pseudomonadota</taxon>
        <taxon>Betaproteobacteria</taxon>
        <taxon>Burkholderiales</taxon>
        <taxon>Tepidimonas</taxon>
    </lineage>
</organism>
<keyword evidence="2" id="KW-1185">Reference proteome</keyword>
<proteinExistence type="predicted"/>
<sequence length="65" mass="6967">MNVLIDPNDLKAELAAIEAESIGWQPLGDGTYLHMGKPDEEEMVITVTGVPEVGMAGMNVLLVGW</sequence>